<dbReference type="PANTHER" id="PTHR47979">
    <property type="entry name" value="DRAB11-RELATED"/>
    <property type="match status" value="1"/>
</dbReference>
<name>A0A1B9H2F9_9TREE</name>
<keyword evidence="4" id="KW-1185">Reference proteome</keyword>
<dbReference type="GO" id="GO:0003924">
    <property type="term" value="F:GTPase activity"/>
    <property type="evidence" value="ECO:0007669"/>
    <property type="project" value="InterPro"/>
</dbReference>
<dbReference type="PROSITE" id="PS51419">
    <property type="entry name" value="RAB"/>
    <property type="match status" value="1"/>
</dbReference>
<dbReference type="PROSITE" id="PS51421">
    <property type="entry name" value="RAS"/>
    <property type="match status" value="1"/>
</dbReference>
<feature type="region of interest" description="Disordered" evidence="2">
    <location>
        <begin position="136"/>
        <end position="196"/>
    </location>
</feature>
<reference evidence="3 4" key="1">
    <citation type="submission" date="2013-07" db="EMBL/GenBank/DDBJ databases">
        <title>The Genome Sequence of Cryptococcus heveanensis BCC8398.</title>
        <authorList>
            <consortium name="The Broad Institute Genome Sequencing Platform"/>
            <person name="Cuomo C."/>
            <person name="Litvintseva A."/>
            <person name="Chen Y."/>
            <person name="Heitman J."/>
            <person name="Sun S."/>
            <person name="Springer D."/>
            <person name="Dromer F."/>
            <person name="Young S.K."/>
            <person name="Zeng Q."/>
            <person name="Gargeya S."/>
            <person name="Fitzgerald M."/>
            <person name="Abouelleil A."/>
            <person name="Alvarado L."/>
            <person name="Berlin A.M."/>
            <person name="Chapman S.B."/>
            <person name="Dewar J."/>
            <person name="Goldberg J."/>
            <person name="Griggs A."/>
            <person name="Gujja S."/>
            <person name="Hansen M."/>
            <person name="Howarth C."/>
            <person name="Imamovic A."/>
            <person name="Larimer J."/>
            <person name="McCowan C."/>
            <person name="Murphy C."/>
            <person name="Pearson M."/>
            <person name="Priest M."/>
            <person name="Roberts A."/>
            <person name="Saif S."/>
            <person name="Shea T."/>
            <person name="Sykes S."/>
            <person name="Wortman J."/>
            <person name="Nusbaum C."/>
            <person name="Birren B."/>
        </authorList>
    </citation>
    <scope>NUCLEOTIDE SEQUENCE [LARGE SCALE GENOMIC DNA]</scope>
    <source>
        <strain evidence="3 4">BCC8398</strain>
    </source>
</reference>
<dbReference type="SMART" id="SM00175">
    <property type="entry name" value="RAB"/>
    <property type="match status" value="1"/>
</dbReference>
<dbReference type="EMBL" id="KV700122">
    <property type="protein sequence ID" value="OCF37452.1"/>
    <property type="molecule type" value="Genomic_DNA"/>
</dbReference>
<evidence type="ECO:0000313" key="4">
    <source>
        <dbReference type="Proteomes" id="UP000092666"/>
    </source>
</evidence>
<reference evidence="4" key="2">
    <citation type="submission" date="2013-12" db="EMBL/GenBank/DDBJ databases">
        <title>Evolution of pathogenesis and genome organization in the Tremellales.</title>
        <authorList>
            <person name="Cuomo C."/>
            <person name="Litvintseva A."/>
            <person name="Heitman J."/>
            <person name="Chen Y."/>
            <person name="Sun S."/>
            <person name="Springer D."/>
            <person name="Dromer F."/>
            <person name="Young S."/>
            <person name="Zeng Q."/>
            <person name="Chapman S."/>
            <person name="Gujja S."/>
            <person name="Saif S."/>
            <person name="Birren B."/>
        </authorList>
    </citation>
    <scope>NUCLEOTIDE SEQUENCE [LARGE SCALE GENOMIC DNA]</scope>
    <source>
        <strain evidence="4">BCC8398</strain>
    </source>
</reference>
<organism evidence="3 4">
    <name type="scientific">Kwoniella heveanensis BCC8398</name>
    <dbReference type="NCBI Taxonomy" id="1296120"/>
    <lineage>
        <taxon>Eukaryota</taxon>
        <taxon>Fungi</taxon>
        <taxon>Dikarya</taxon>
        <taxon>Basidiomycota</taxon>
        <taxon>Agaricomycotina</taxon>
        <taxon>Tremellomycetes</taxon>
        <taxon>Tremellales</taxon>
        <taxon>Cryptococcaceae</taxon>
        <taxon>Kwoniella</taxon>
    </lineage>
</organism>
<dbReference type="OrthoDB" id="9989112at2759"/>
<dbReference type="CDD" id="cd00154">
    <property type="entry name" value="Rab"/>
    <property type="match status" value="1"/>
</dbReference>
<comment type="similarity">
    <text evidence="1">Belongs to the small GTPase superfamily. Rab family.</text>
</comment>
<dbReference type="AlphaFoldDB" id="A0A1B9H2F9"/>
<dbReference type="InterPro" id="IPR027417">
    <property type="entry name" value="P-loop_NTPase"/>
</dbReference>
<feature type="region of interest" description="Disordered" evidence="2">
    <location>
        <begin position="250"/>
        <end position="273"/>
    </location>
</feature>
<accession>A0A1B9H2F9</accession>
<sequence length="273" mass="29636">MESLSWDYILKYVLLGDSATGKSSLLIRLTDDRFDLTEPTLGVEFGSRILSVGEDGKRVKVQCWDTAGTESFRSITRSYFRGAAGALLVYDVTRRESFDHVTSWLEDLRKHADENVSIILVANKIDLCSSSPTELPSISYGQPVPSPSPLNPIPANSSVSSSPSSSPSPPCSPNLTQKKQTKSSSKSVPGTSMSTGETLRVRAVSSLEGALYAKEHGLLYVETSAKEGWGVVDAFEWTAREVLEKVKKGEMERRKPGGVKLNESAPNKAGKCC</sequence>
<evidence type="ECO:0000256" key="1">
    <source>
        <dbReference type="ARBA" id="ARBA00006270"/>
    </source>
</evidence>
<dbReference type="PRINTS" id="PR00449">
    <property type="entry name" value="RASTRNSFRMNG"/>
</dbReference>
<dbReference type="InterPro" id="IPR050209">
    <property type="entry name" value="Rab_GTPases_membrane_traffic"/>
</dbReference>
<proteinExistence type="inferred from homology"/>
<dbReference type="STRING" id="1296120.A0A1B9H2F9"/>
<dbReference type="SUPFAM" id="SSF52540">
    <property type="entry name" value="P-loop containing nucleoside triphosphate hydrolases"/>
    <property type="match status" value="1"/>
</dbReference>
<dbReference type="GO" id="GO:0005525">
    <property type="term" value="F:GTP binding"/>
    <property type="evidence" value="ECO:0007669"/>
    <property type="project" value="InterPro"/>
</dbReference>
<feature type="compositionally biased region" description="Low complexity" evidence="2">
    <location>
        <begin position="176"/>
        <end position="187"/>
    </location>
</feature>
<dbReference type="SMART" id="SM00174">
    <property type="entry name" value="RHO"/>
    <property type="match status" value="1"/>
</dbReference>
<evidence type="ECO:0000313" key="3">
    <source>
        <dbReference type="EMBL" id="OCF37452.1"/>
    </source>
</evidence>
<dbReference type="FunFam" id="3.40.50.300:FF:001447">
    <property type="entry name" value="Ras-related protein Rab-1B"/>
    <property type="match status" value="1"/>
</dbReference>
<gene>
    <name evidence="3" type="ORF">I316_00574</name>
</gene>
<evidence type="ECO:0000256" key="2">
    <source>
        <dbReference type="SAM" id="MobiDB-lite"/>
    </source>
</evidence>
<dbReference type="Proteomes" id="UP000092666">
    <property type="component" value="Unassembled WGS sequence"/>
</dbReference>
<feature type="compositionally biased region" description="Low complexity" evidence="2">
    <location>
        <begin position="153"/>
        <end position="165"/>
    </location>
</feature>
<dbReference type="SMART" id="SM00173">
    <property type="entry name" value="RAS"/>
    <property type="match status" value="1"/>
</dbReference>
<dbReference type="InterPro" id="IPR005225">
    <property type="entry name" value="Small_GTP-bd"/>
</dbReference>
<protein>
    <submittedName>
        <fullName evidence="3">Rab family protein</fullName>
    </submittedName>
</protein>
<dbReference type="Pfam" id="PF00071">
    <property type="entry name" value="Ras"/>
    <property type="match status" value="2"/>
</dbReference>
<dbReference type="InterPro" id="IPR001806">
    <property type="entry name" value="Small_GTPase"/>
</dbReference>
<dbReference type="Gene3D" id="3.40.50.300">
    <property type="entry name" value="P-loop containing nucleotide triphosphate hydrolases"/>
    <property type="match status" value="2"/>
</dbReference>
<dbReference type="NCBIfam" id="TIGR00231">
    <property type="entry name" value="small_GTP"/>
    <property type="match status" value="1"/>
</dbReference>